<protein>
    <submittedName>
        <fullName evidence="2">Uncharacterized protein</fullName>
    </submittedName>
</protein>
<feature type="region of interest" description="Disordered" evidence="1">
    <location>
        <begin position="35"/>
        <end position="54"/>
    </location>
</feature>
<feature type="non-terminal residue" evidence="2">
    <location>
        <position position="1"/>
    </location>
</feature>
<sequence length="229" mass="25635">FLKQQLSYSQSSPRGQTTRSSKQVAAVTHRILMAIGEHRATGPHPKGRNGMEGGAARSFLSREEAARRRQPSTAGKKVGNALLRDRGRAASRTRCEIRQQERPQWTHLTRLHGEEGRGSRCQKSGRERLAEVRRYLASRPAVQPLTQTRRKANLRLYSCESAYLRMATEPRGTSWECQCSASRTIHLVIAAVSGGEECRPPSSTGARLRDAALKELISLKQVIRKRKKV</sequence>
<feature type="region of interest" description="Disordered" evidence="1">
    <location>
        <begin position="1"/>
        <end position="24"/>
    </location>
</feature>
<accession>A0A7W6RTT6</accession>
<comment type="caution">
    <text evidence="2">The sequence shown here is derived from an EMBL/GenBank/DDBJ whole genome shotgun (WGS) entry which is preliminary data.</text>
</comment>
<dbReference type="AlphaFoldDB" id="A0A7W6RTT6"/>
<dbReference type="Proteomes" id="UP000533641">
    <property type="component" value="Unassembled WGS sequence"/>
</dbReference>
<evidence type="ECO:0000313" key="2">
    <source>
        <dbReference type="EMBL" id="MBB4277800.1"/>
    </source>
</evidence>
<dbReference type="EMBL" id="JACIGM010000014">
    <property type="protein sequence ID" value="MBB4277800.1"/>
    <property type="molecule type" value="Genomic_DNA"/>
</dbReference>
<proteinExistence type="predicted"/>
<evidence type="ECO:0000256" key="1">
    <source>
        <dbReference type="SAM" id="MobiDB-lite"/>
    </source>
</evidence>
<reference evidence="2 3" key="1">
    <citation type="submission" date="2020-08" db="EMBL/GenBank/DDBJ databases">
        <title>Genomic Encyclopedia of Type Strains, Phase IV (KMG-V): Genome sequencing to study the core and pangenomes of soil and plant-associated prokaryotes.</title>
        <authorList>
            <person name="Whitman W."/>
        </authorList>
    </citation>
    <scope>NUCLEOTIDE SEQUENCE [LARGE SCALE GENOMIC DNA]</scope>
    <source>
        <strain evidence="2 3">SEMIA 402</strain>
    </source>
</reference>
<organism evidence="2 3">
    <name type="scientific">Rhizobium mongolense</name>
    <dbReference type="NCBI Taxonomy" id="57676"/>
    <lineage>
        <taxon>Bacteria</taxon>
        <taxon>Pseudomonadati</taxon>
        <taxon>Pseudomonadota</taxon>
        <taxon>Alphaproteobacteria</taxon>
        <taxon>Hyphomicrobiales</taxon>
        <taxon>Rhizobiaceae</taxon>
        <taxon>Rhizobium/Agrobacterium group</taxon>
        <taxon>Rhizobium</taxon>
    </lineage>
</organism>
<evidence type="ECO:0000313" key="3">
    <source>
        <dbReference type="Proteomes" id="UP000533641"/>
    </source>
</evidence>
<gene>
    <name evidence="2" type="ORF">GGE12_005609</name>
</gene>
<feature type="compositionally biased region" description="Polar residues" evidence="1">
    <location>
        <begin position="1"/>
        <end position="23"/>
    </location>
</feature>
<name>A0A7W6RTT6_9HYPH</name>